<dbReference type="Gene3D" id="3.50.80.20">
    <property type="entry name" value="D-Ala-D-Ala carboxypeptidase C, peptidase S13"/>
    <property type="match status" value="1"/>
</dbReference>
<keyword evidence="4" id="KW-0645">Protease</keyword>
<dbReference type="Gene3D" id="3.40.710.10">
    <property type="entry name" value="DD-peptidase/beta-lactamase superfamily"/>
    <property type="match status" value="1"/>
</dbReference>
<proteinExistence type="inferred from homology"/>
<comment type="caution">
    <text evidence="4">The sequence shown here is derived from an EMBL/GenBank/DDBJ whole genome shotgun (WGS) entry which is preliminary data.</text>
</comment>
<dbReference type="PANTHER" id="PTHR30023">
    <property type="entry name" value="D-ALANYL-D-ALANINE CARBOXYPEPTIDASE"/>
    <property type="match status" value="1"/>
</dbReference>
<dbReference type="GO" id="GO:0000270">
    <property type="term" value="P:peptidoglycan metabolic process"/>
    <property type="evidence" value="ECO:0007669"/>
    <property type="project" value="TreeGrafter"/>
</dbReference>
<evidence type="ECO:0000313" key="4">
    <source>
        <dbReference type="EMBL" id="SHF93679.1"/>
    </source>
</evidence>
<feature type="chain" id="PRO_5043679421" evidence="3">
    <location>
        <begin position="22"/>
        <end position="443"/>
    </location>
</feature>
<gene>
    <name evidence="4" type="ORF">SAMN05444364_11924</name>
</gene>
<evidence type="ECO:0000313" key="5">
    <source>
        <dbReference type="Proteomes" id="UP000184105"/>
    </source>
</evidence>
<dbReference type="GO" id="GO:0006508">
    <property type="term" value="P:proteolysis"/>
    <property type="evidence" value="ECO:0007669"/>
    <property type="project" value="InterPro"/>
</dbReference>
<dbReference type="NCBIfam" id="TIGR00666">
    <property type="entry name" value="PBP4"/>
    <property type="match status" value="1"/>
</dbReference>
<dbReference type="GO" id="GO:0004185">
    <property type="term" value="F:serine-type carboxypeptidase activity"/>
    <property type="evidence" value="ECO:0007669"/>
    <property type="project" value="InterPro"/>
</dbReference>
<evidence type="ECO:0000256" key="2">
    <source>
        <dbReference type="ARBA" id="ARBA00022801"/>
    </source>
</evidence>
<dbReference type="InterPro" id="IPR000667">
    <property type="entry name" value="Peptidase_S13"/>
</dbReference>
<keyword evidence="3" id="KW-0732">Signal</keyword>
<protein>
    <submittedName>
        <fullName evidence="4">D-alanyl-D-alanine carboxypeptidase / D-alanyl-D-alanine-endopeptidase (Penicillin-binding protein 4)</fullName>
    </submittedName>
</protein>
<dbReference type="InterPro" id="IPR012338">
    <property type="entry name" value="Beta-lactam/transpept-like"/>
</dbReference>
<dbReference type="Proteomes" id="UP000184105">
    <property type="component" value="Unassembled WGS sequence"/>
</dbReference>
<dbReference type="AlphaFoldDB" id="A0AAX2F4Y0"/>
<dbReference type="PRINTS" id="PR00922">
    <property type="entry name" value="DADACBPTASE3"/>
</dbReference>
<dbReference type="Pfam" id="PF02113">
    <property type="entry name" value="Peptidase_S13"/>
    <property type="match status" value="2"/>
</dbReference>
<evidence type="ECO:0000256" key="1">
    <source>
        <dbReference type="ARBA" id="ARBA00006096"/>
    </source>
</evidence>
<reference evidence="4 5" key="1">
    <citation type="submission" date="2016-11" db="EMBL/GenBank/DDBJ databases">
        <authorList>
            <person name="Varghese N."/>
            <person name="Submissions S."/>
        </authorList>
    </citation>
    <scope>NUCLEOTIDE SEQUENCE [LARGE SCALE GENOMIC DNA]</scope>
    <source>
        <strain evidence="4 5">DSM 22613</strain>
    </source>
</reference>
<dbReference type="EMBL" id="FQWA01000019">
    <property type="protein sequence ID" value="SHF93679.1"/>
    <property type="molecule type" value="Genomic_DNA"/>
</dbReference>
<organism evidence="4 5">
    <name type="scientific">Prevotella scopos JCM 17725</name>
    <dbReference type="NCBI Taxonomy" id="1236518"/>
    <lineage>
        <taxon>Bacteria</taxon>
        <taxon>Pseudomonadati</taxon>
        <taxon>Bacteroidota</taxon>
        <taxon>Bacteroidia</taxon>
        <taxon>Bacteroidales</taxon>
        <taxon>Prevotellaceae</taxon>
        <taxon>Prevotella</taxon>
    </lineage>
</organism>
<name>A0AAX2F4Y0_9BACT</name>
<accession>A0AAX2F4Y0</accession>
<dbReference type="PANTHER" id="PTHR30023:SF0">
    <property type="entry name" value="PENICILLIN-SENSITIVE CARBOXYPEPTIDASE A"/>
    <property type="match status" value="1"/>
</dbReference>
<evidence type="ECO:0000256" key="3">
    <source>
        <dbReference type="SAM" id="SignalP"/>
    </source>
</evidence>
<feature type="signal peptide" evidence="3">
    <location>
        <begin position="1"/>
        <end position="21"/>
    </location>
</feature>
<keyword evidence="4" id="KW-0121">Carboxypeptidase</keyword>
<dbReference type="RefSeq" id="WP_065367723.1">
    <property type="nucleotide sequence ID" value="NZ_CP016204.1"/>
</dbReference>
<sequence length="443" mass="48980">MKLKYLSALVLGVLLCLPAQAQLYLDSTEVANILYPKTAAVVQTKVVVPVANDDSEEEEDTDSIMPTFATDSHLSWKENITARLDGIFRSPLLETVQASVMVWDLTDDVPVYQFRERLHLRPASTMKCVTAIAALDKLGADYDFKTNLYYTGVIDDSTQVLRGDLYCVGGMDPMFSSSDMTALARAVREHGIKGIEGNIYADLSFKDRDRLGEGWCWDDKNPSLSPLLVDRKDEFTYRFSRQLEDMGVTLNGITGERQVPVGAQLLTTTTHSIRQVLHRMMKVSDNLYAESMFYQLAANGGTRWAGAKLARQYENALFSRIGLNPRDYNVADGSGLSLYNYVSAELEVKLLRYAYQRSDLYDAYLEAQPIAGVDGTLKKRMRGTAAAGNVRAKTGTVKGVSSLAGYLTASNGHLLCFSIINNGGLSNGPMRNFQNKICVALCQ</sequence>
<keyword evidence="2" id="KW-0378">Hydrolase</keyword>
<dbReference type="SUPFAM" id="SSF56601">
    <property type="entry name" value="beta-lactamase/transpeptidase-like"/>
    <property type="match status" value="1"/>
</dbReference>
<comment type="similarity">
    <text evidence="1">Belongs to the peptidase S13 family.</text>
</comment>
<keyword evidence="5" id="KW-1185">Reference proteome</keyword>